<feature type="transmembrane region" description="Helical" evidence="6">
    <location>
        <begin position="192"/>
        <end position="212"/>
    </location>
</feature>
<feature type="transmembrane region" description="Helical" evidence="6">
    <location>
        <begin position="58"/>
        <end position="75"/>
    </location>
</feature>
<dbReference type="GO" id="GO:0016787">
    <property type="term" value="F:hydrolase activity"/>
    <property type="evidence" value="ECO:0007669"/>
    <property type="project" value="TreeGrafter"/>
</dbReference>
<keyword evidence="3 6" id="KW-0812">Transmembrane</keyword>
<evidence type="ECO:0000256" key="1">
    <source>
        <dbReference type="ARBA" id="ARBA00004141"/>
    </source>
</evidence>
<dbReference type="Proteomes" id="UP000252249">
    <property type="component" value="Unassembled WGS sequence"/>
</dbReference>
<proteinExistence type="inferred from homology"/>
<dbReference type="PANTHER" id="PTHR31885:SF6">
    <property type="entry name" value="GH04784P"/>
    <property type="match status" value="1"/>
</dbReference>
<dbReference type="InterPro" id="IPR012506">
    <property type="entry name" value="TMEM86B-like"/>
</dbReference>
<sequence>MKKNILLFFIIVSVIFTIISSYLENDIMHYFFKPLSTILVILLPVLFAKNALQPYKKIILIGLVFCLFGDVFLMFDAYFVFGLASFLIGHILFIYAFTTFNGFTTNVKPLLPLVIISVLMFSVLKDHLGGLLIPVILYITCIMLMAWQAINLYLWKKEYAFLLIAIGATLFIFSDAVLAYRKFISNFTIAQFLVSSTYWSAITLISLSTIYINGKSKRDF</sequence>
<feature type="transmembrane region" description="Helical" evidence="6">
    <location>
        <begin position="5"/>
        <end position="23"/>
    </location>
</feature>
<dbReference type="PANTHER" id="PTHR31885">
    <property type="entry name" value="GH04784P"/>
    <property type="match status" value="1"/>
</dbReference>
<evidence type="ECO:0000256" key="4">
    <source>
        <dbReference type="ARBA" id="ARBA00022989"/>
    </source>
</evidence>
<evidence type="ECO:0000313" key="8">
    <source>
        <dbReference type="Proteomes" id="UP000252249"/>
    </source>
</evidence>
<keyword evidence="5 6" id="KW-0472">Membrane</keyword>
<name>A0A368P6C0_9FLAO</name>
<dbReference type="AlphaFoldDB" id="A0A368P6C0"/>
<feature type="transmembrane region" description="Helical" evidence="6">
    <location>
        <begin position="81"/>
        <end position="100"/>
    </location>
</feature>
<evidence type="ECO:0000256" key="2">
    <source>
        <dbReference type="ARBA" id="ARBA00007375"/>
    </source>
</evidence>
<reference evidence="7 8" key="1">
    <citation type="submission" date="2018-07" db="EMBL/GenBank/DDBJ databases">
        <title>Oceanihabitans testaceum sp. nov., isolated from marine sediment.</title>
        <authorList>
            <person name="Li C.-M."/>
        </authorList>
    </citation>
    <scope>NUCLEOTIDE SEQUENCE [LARGE SCALE GENOMIC DNA]</scope>
    <source>
        <strain evidence="7 8">S9-10</strain>
    </source>
</reference>
<dbReference type="OrthoDB" id="5651790at2"/>
<feature type="transmembrane region" description="Helical" evidence="6">
    <location>
        <begin position="29"/>
        <end position="46"/>
    </location>
</feature>
<dbReference type="GO" id="GO:0016020">
    <property type="term" value="C:membrane"/>
    <property type="evidence" value="ECO:0007669"/>
    <property type="project" value="UniProtKB-SubCell"/>
</dbReference>
<protein>
    <submittedName>
        <fullName evidence="7">Lysoplasmalogenase</fullName>
    </submittedName>
</protein>
<keyword evidence="8" id="KW-1185">Reference proteome</keyword>
<gene>
    <name evidence="7" type="ORF">DU428_03360</name>
</gene>
<accession>A0A368P6C0</accession>
<evidence type="ECO:0000256" key="5">
    <source>
        <dbReference type="ARBA" id="ARBA00023136"/>
    </source>
</evidence>
<dbReference type="Pfam" id="PF07947">
    <property type="entry name" value="YhhN"/>
    <property type="match status" value="1"/>
</dbReference>
<dbReference type="EMBL" id="QPIG01000001">
    <property type="protein sequence ID" value="RCU58427.1"/>
    <property type="molecule type" value="Genomic_DNA"/>
</dbReference>
<feature type="transmembrane region" description="Helical" evidence="6">
    <location>
        <begin position="159"/>
        <end position="180"/>
    </location>
</feature>
<organism evidence="7 8">
    <name type="scientific">Oceanihabitans sediminis</name>
    <dbReference type="NCBI Taxonomy" id="1812012"/>
    <lineage>
        <taxon>Bacteria</taxon>
        <taxon>Pseudomonadati</taxon>
        <taxon>Bacteroidota</taxon>
        <taxon>Flavobacteriia</taxon>
        <taxon>Flavobacteriales</taxon>
        <taxon>Flavobacteriaceae</taxon>
        <taxon>Oceanihabitans</taxon>
    </lineage>
</organism>
<keyword evidence="4 6" id="KW-1133">Transmembrane helix</keyword>
<comment type="similarity">
    <text evidence="2">Belongs to the TMEM86 family.</text>
</comment>
<comment type="subcellular location">
    <subcellularLocation>
        <location evidence="1">Membrane</location>
        <topology evidence="1">Multi-pass membrane protein</topology>
    </subcellularLocation>
</comment>
<evidence type="ECO:0000313" key="7">
    <source>
        <dbReference type="EMBL" id="RCU58427.1"/>
    </source>
</evidence>
<evidence type="ECO:0000256" key="3">
    <source>
        <dbReference type="ARBA" id="ARBA00022692"/>
    </source>
</evidence>
<evidence type="ECO:0000256" key="6">
    <source>
        <dbReference type="SAM" id="Phobius"/>
    </source>
</evidence>
<comment type="caution">
    <text evidence="7">The sequence shown here is derived from an EMBL/GenBank/DDBJ whole genome shotgun (WGS) entry which is preliminary data.</text>
</comment>
<feature type="transmembrane region" description="Helical" evidence="6">
    <location>
        <begin position="130"/>
        <end position="147"/>
    </location>
</feature>